<keyword evidence="9 14" id="KW-0472">Membrane</keyword>
<feature type="transmembrane region" description="Helical" evidence="14">
    <location>
        <begin position="244"/>
        <end position="264"/>
    </location>
</feature>
<evidence type="ECO:0000313" key="15">
    <source>
        <dbReference type="EMBL" id="MBC5733533.1"/>
    </source>
</evidence>
<evidence type="ECO:0000256" key="11">
    <source>
        <dbReference type="ARBA" id="ARBA00038218"/>
    </source>
</evidence>
<evidence type="ECO:0000256" key="12">
    <source>
        <dbReference type="ARBA" id="ARBA00039702"/>
    </source>
</evidence>
<dbReference type="Pfam" id="PF03611">
    <property type="entry name" value="EIIC-GAT"/>
    <property type="match status" value="1"/>
</dbReference>
<feature type="transmembrane region" description="Helical" evidence="14">
    <location>
        <begin position="106"/>
        <end position="124"/>
    </location>
</feature>
<evidence type="ECO:0000256" key="7">
    <source>
        <dbReference type="ARBA" id="ARBA00022692"/>
    </source>
</evidence>
<keyword evidence="3" id="KW-0813">Transport</keyword>
<comment type="subunit">
    <text evidence="2">Homodimer.</text>
</comment>
<gene>
    <name evidence="15" type="ORF">H8S57_07305</name>
</gene>
<feature type="transmembrane region" description="Helical" evidence="14">
    <location>
        <begin position="161"/>
        <end position="178"/>
    </location>
</feature>
<keyword evidence="4" id="KW-1003">Cell membrane</keyword>
<feature type="transmembrane region" description="Helical" evidence="14">
    <location>
        <begin position="356"/>
        <end position="376"/>
    </location>
</feature>
<evidence type="ECO:0000256" key="5">
    <source>
        <dbReference type="ARBA" id="ARBA00022597"/>
    </source>
</evidence>
<protein>
    <recommendedName>
        <fullName evidence="12">Ascorbate-specific PTS system EIIC component</fullName>
    </recommendedName>
    <alternativeName>
        <fullName evidence="13">Ascorbate-specific permease IIC component UlaA</fullName>
    </alternativeName>
</protein>
<evidence type="ECO:0000256" key="8">
    <source>
        <dbReference type="ARBA" id="ARBA00022989"/>
    </source>
</evidence>
<evidence type="ECO:0000256" key="3">
    <source>
        <dbReference type="ARBA" id="ARBA00022448"/>
    </source>
</evidence>
<evidence type="ECO:0000256" key="4">
    <source>
        <dbReference type="ARBA" id="ARBA00022475"/>
    </source>
</evidence>
<dbReference type="InterPro" id="IPR004703">
    <property type="entry name" value="PTS_sugar-sp_permease"/>
</dbReference>
<evidence type="ECO:0000256" key="10">
    <source>
        <dbReference type="ARBA" id="ARBA00037387"/>
    </source>
</evidence>
<evidence type="ECO:0000256" key="2">
    <source>
        <dbReference type="ARBA" id="ARBA00011738"/>
    </source>
</evidence>
<dbReference type="RefSeq" id="WP_186907426.1">
    <property type="nucleotide sequence ID" value="NZ_JACOPP010000007.1"/>
</dbReference>
<evidence type="ECO:0000256" key="1">
    <source>
        <dbReference type="ARBA" id="ARBA00004651"/>
    </source>
</evidence>
<accession>A0A8J6MEU7</accession>
<evidence type="ECO:0000256" key="9">
    <source>
        <dbReference type="ARBA" id="ARBA00023136"/>
    </source>
</evidence>
<organism evidence="15 16">
    <name type="scientific">Lawsonibacter hominis</name>
    <dbReference type="NCBI Taxonomy" id="2763053"/>
    <lineage>
        <taxon>Bacteria</taxon>
        <taxon>Bacillati</taxon>
        <taxon>Bacillota</taxon>
        <taxon>Clostridia</taxon>
        <taxon>Eubacteriales</taxon>
        <taxon>Oscillospiraceae</taxon>
        <taxon>Lawsonibacter</taxon>
    </lineage>
</organism>
<comment type="similarity">
    <text evidence="11">Belongs to the UlaA family.</text>
</comment>
<evidence type="ECO:0000256" key="13">
    <source>
        <dbReference type="ARBA" id="ARBA00042859"/>
    </source>
</evidence>
<comment type="subcellular location">
    <subcellularLocation>
        <location evidence="1">Cell membrane</location>
        <topology evidence="1">Multi-pass membrane protein</topology>
    </subcellularLocation>
</comment>
<name>A0A8J6MEU7_9FIRM</name>
<keyword evidence="6" id="KW-0598">Phosphotransferase system</keyword>
<dbReference type="PANTHER" id="PTHR33843">
    <property type="entry name" value="ASCORBATE-SPECIFIC PTS SYSTEM EIIC COMPONENT"/>
    <property type="match status" value="1"/>
</dbReference>
<keyword evidence="16" id="KW-1185">Reference proteome</keyword>
<dbReference type="AlphaFoldDB" id="A0A8J6MEU7"/>
<feature type="transmembrane region" description="Helical" evidence="14">
    <location>
        <begin position="328"/>
        <end position="350"/>
    </location>
</feature>
<proteinExistence type="inferred from homology"/>
<dbReference type="InterPro" id="IPR051562">
    <property type="entry name" value="Ascorbate-PTS_EIIC"/>
</dbReference>
<evidence type="ECO:0000313" key="16">
    <source>
        <dbReference type="Proteomes" id="UP000661435"/>
    </source>
</evidence>
<dbReference type="GO" id="GO:0009401">
    <property type="term" value="P:phosphoenolpyruvate-dependent sugar phosphotransferase system"/>
    <property type="evidence" value="ECO:0007669"/>
    <property type="project" value="UniProtKB-KW"/>
</dbReference>
<dbReference type="EMBL" id="JACOPP010000007">
    <property type="protein sequence ID" value="MBC5733533.1"/>
    <property type="molecule type" value="Genomic_DNA"/>
</dbReference>
<dbReference type="GO" id="GO:0005886">
    <property type="term" value="C:plasma membrane"/>
    <property type="evidence" value="ECO:0007669"/>
    <property type="project" value="UniProtKB-SubCell"/>
</dbReference>
<feature type="transmembrane region" description="Helical" evidence="14">
    <location>
        <begin position="46"/>
        <end position="66"/>
    </location>
</feature>
<comment type="caution">
    <text evidence="15">The sequence shown here is derived from an EMBL/GenBank/DDBJ whole genome shotgun (WGS) entry which is preliminary data.</text>
</comment>
<keyword evidence="7 14" id="KW-0812">Transmembrane</keyword>
<feature type="transmembrane region" description="Helical" evidence="14">
    <location>
        <begin position="12"/>
        <end position="34"/>
    </location>
</feature>
<evidence type="ECO:0000256" key="14">
    <source>
        <dbReference type="SAM" id="Phobius"/>
    </source>
</evidence>
<sequence length="493" mass="54070">MENVISVLSWVWYNFFDRAAMFMMVLVLIGQLLTKRPVLESIMGALKAYIGYIVYQTATGGLYNAFQPIMMGMRNVLGMNLLVNDDSLGAGTLTAILEGFGRTTSLQMASMAAGFIFAILLVLLKKYTKCRSLIIQAHILSGQAIDMVPILLVMFPLMNDFTVILAVGLFLAVKWCVLSNLTVEPAQDLTDGANMCVGHTQMILDRIGYEYGRYLERKARKKGKEVKKFDNMEMPGFLSIFNDMYVSSFIVMLIYFAVLISLIGKPGMMAIDSSLTESTSFALYIFHTAGKFPVYLVILLTGMRMFVAELTVAFSGISEKILPNTLPGIDCAAFYGFVTNGSVITISFLVGSLTMTLFTTVGMLLGLPFVCLVGFVPMMFDSATVGIFAHHRGGIKALVVSCIGVAVADVFLAGIAACTIGFAQYGGVGFQVDNAITLAAFSPIWKYLGWAGYALVLVIMLAIPQIQYLKNKKGYWLAAEDWEQYKQVMGEDL</sequence>
<dbReference type="Proteomes" id="UP000661435">
    <property type="component" value="Unassembled WGS sequence"/>
</dbReference>
<keyword evidence="8 14" id="KW-1133">Transmembrane helix</keyword>
<feature type="transmembrane region" description="Helical" evidence="14">
    <location>
        <begin position="444"/>
        <end position="463"/>
    </location>
</feature>
<comment type="function">
    <text evidence="10">The phosphoenolpyruvate-dependent sugar phosphotransferase system (sugar PTS), a major carbohydrate active transport system, catalyzes the phosphorylation of incoming sugar substrates concomitantly with their translocation across the cell membrane. The enzyme II UlaABC PTS system is involved in ascorbate transport.</text>
</comment>
<dbReference type="PANTHER" id="PTHR33843:SF4">
    <property type="entry name" value="ASCORBATE-SPECIFIC PTS SYSTEM EIIC COMPONENT"/>
    <property type="match status" value="1"/>
</dbReference>
<keyword evidence="5" id="KW-0762">Sugar transport</keyword>
<reference evidence="15" key="1">
    <citation type="submission" date="2020-08" db="EMBL/GenBank/DDBJ databases">
        <title>Genome public.</title>
        <authorList>
            <person name="Liu C."/>
            <person name="Sun Q."/>
        </authorList>
    </citation>
    <scope>NUCLEOTIDE SEQUENCE</scope>
    <source>
        <strain evidence="15">NSJ-51</strain>
    </source>
</reference>
<feature type="transmembrane region" description="Helical" evidence="14">
    <location>
        <begin position="397"/>
        <end position="424"/>
    </location>
</feature>
<feature type="transmembrane region" description="Helical" evidence="14">
    <location>
        <begin position="284"/>
        <end position="307"/>
    </location>
</feature>
<evidence type="ECO:0000256" key="6">
    <source>
        <dbReference type="ARBA" id="ARBA00022683"/>
    </source>
</evidence>